<dbReference type="Proteomes" id="UP000019276">
    <property type="component" value="Unassembled WGS sequence"/>
</dbReference>
<dbReference type="PANTHER" id="PTHR37484">
    <property type="entry name" value="ROD SHAPE-DETERMINING PROTEIN MRED"/>
    <property type="match status" value="1"/>
</dbReference>
<evidence type="ECO:0000256" key="9">
    <source>
        <dbReference type="SAM" id="Phobius"/>
    </source>
</evidence>
<keyword evidence="3 8" id="KW-1003">Cell membrane</keyword>
<name>W7R1W2_9ALTE</name>
<dbReference type="PATRIC" id="fig|1328313.3.peg.791"/>
<keyword evidence="7 8" id="KW-0472">Membrane</keyword>
<dbReference type="PANTHER" id="PTHR37484:SF1">
    <property type="entry name" value="ROD SHAPE-DETERMINING PROTEIN MRED"/>
    <property type="match status" value="1"/>
</dbReference>
<evidence type="ECO:0000256" key="7">
    <source>
        <dbReference type="ARBA" id="ARBA00023136"/>
    </source>
</evidence>
<dbReference type="EMBL" id="ARZY01000004">
    <property type="protein sequence ID" value="EWH11605.1"/>
    <property type="molecule type" value="Genomic_DNA"/>
</dbReference>
<dbReference type="NCBIfam" id="TIGR03426">
    <property type="entry name" value="shape_MreD"/>
    <property type="match status" value="1"/>
</dbReference>
<organism evidence="10 11">
    <name type="scientific">Catenovulum agarivorans DS-2</name>
    <dbReference type="NCBI Taxonomy" id="1328313"/>
    <lineage>
        <taxon>Bacteria</taxon>
        <taxon>Pseudomonadati</taxon>
        <taxon>Pseudomonadota</taxon>
        <taxon>Gammaproteobacteria</taxon>
        <taxon>Alteromonadales</taxon>
        <taxon>Alteromonadaceae</taxon>
        <taxon>Catenovulum</taxon>
    </lineage>
</organism>
<dbReference type="AlphaFoldDB" id="W7R1W2"/>
<reference evidence="10 11" key="1">
    <citation type="journal article" date="2014" name="Genome Announc.">
        <title>Draft Genome Sequence of the Agar-Degrading Bacterium Catenovulum sp. Strain DS-2, Isolated from Intestines of Haliotis diversicolor.</title>
        <authorList>
            <person name="Shan D."/>
            <person name="Li X."/>
            <person name="Gu Z."/>
            <person name="Wei G."/>
            <person name="Gao Z."/>
            <person name="Shao Z."/>
        </authorList>
    </citation>
    <scope>NUCLEOTIDE SEQUENCE [LARGE SCALE GENOMIC DNA]</scope>
    <source>
        <strain evidence="10 11">DS-2</strain>
    </source>
</reference>
<comment type="subcellular location">
    <subcellularLocation>
        <location evidence="8">Cell inner membrane</location>
    </subcellularLocation>
    <subcellularLocation>
        <location evidence="1">Cell membrane</location>
        <topology evidence="1">Multi-pass membrane protein</topology>
    </subcellularLocation>
</comment>
<dbReference type="InterPro" id="IPR026034">
    <property type="entry name" value="MreD_proteobac"/>
</dbReference>
<evidence type="ECO:0000256" key="2">
    <source>
        <dbReference type="ARBA" id="ARBA00007776"/>
    </source>
</evidence>
<keyword evidence="11" id="KW-1185">Reference proteome</keyword>
<dbReference type="eggNOG" id="COG2891">
    <property type="taxonomic scope" value="Bacteria"/>
</dbReference>
<comment type="caution">
    <text evidence="10">The sequence shown here is derived from an EMBL/GenBank/DDBJ whole genome shotgun (WGS) entry which is preliminary data.</text>
</comment>
<dbReference type="PIRSF" id="PIRSF018472">
    <property type="entry name" value="MreD_proteobac"/>
    <property type="match status" value="1"/>
</dbReference>
<evidence type="ECO:0000256" key="3">
    <source>
        <dbReference type="ARBA" id="ARBA00022475"/>
    </source>
</evidence>
<evidence type="ECO:0000256" key="8">
    <source>
        <dbReference type="PIRNR" id="PIRNR018472"/>
    </source>
</evidence>
<evidence type="ECO:0000256" key="4">
    <source>
        <dbReference type="ARBA" id="ARBA00022692"/>
    </source>
</evidence>
<keyword evidence="8" id="KW-0997">Cell inner membrane</keyword>
<protein>
    <recommendedName>
        <fullName evidence="8">Rod shape-determining protein MreD</fullName>
    </recommendedName>
</protein>
<evidence type="ECO:0000256" key="6">
    <source>
        <dbReference type="ARBA" id="ARBA00022989"/>
    </source>
</evidence>
<sequence>MIGSRSLIALSLLLTLILAMAPLPSYVEAFRPDWVLLVLFYWAIALPHRINVGSAFVVGVLYDILLGNVLGLHALLLSLVVYIAAVNHLTIRNLSIWQQALIVAMVSAFYHLVDYWIQHFLTTVYFLPELLWPAVTNAFIWPWAFLLLRKYRRKLRIR</sequence>
<accession>W7R1W2</accession>
<keyword evidence="4 9" id="KW-0812">Transmembrane</keyword>
<dbReference type="Pfam" id="PF04093">
    <property type="entry name" value="MreD"/>
    <property type="match status" value="1"/>
</dbReference>
<evidence type="ECO:0000256" key="5">
    <source>
        <dbReference type="ARBA" id="ARBA00022960"/>
    </source>
</evidence>
<keyword evidence="6 9" id="KW-1133">Transmembrane helix</keyword>
<evidence type="ECO:0000256" key="1">
    <source>
        <dbReference type="ARBA" id="ARBA00004651"/>
    </source>
</evidence>
<evidence type="ECO:0000313" key="10">
    <source>
        <dbReference type="EMBL" id="EWH11605.1"/>
    </source>
</evidence>
<keyword evidence="5 8" id="KW-0133">Cell shape</keyword>
<proteinExistence type="inferred from homology"/>
<feature type="transmembrane region" description="Helical" evidence="9">
    <location>
        <begin position="130"/>
        <end position="148"/>
    </location>
</feature>
<dbReference type="RefSeq" id="WP_035013308.1">
    <property type="nucleotide sequence ID" value="NZ_ARZY01000004.1"/>
</dbReference>
<evidence type="ECO:0000313" key="11">
    <source>
        <dbReference type="Proteomes" id="UP000019276"/>
    </source>
</evidence>
<dbReference type="STRING" id="1328313.DS2_03815"/>
<dbReference type="GO" id="GO:0005886">
    <property type="term" value="C:plasma membrane"/>
    <property type="evidence" value="ECO:0007669"/>
    <property type="project" value="UniProtKB-SubCell"/>
</dbReference>
<dbReference type="InterPro" id="IPR007227">
    <property type="entry name" value="Cell_shape_determining_MreD"/>
</dbReference>
<gene>
    <name evidence="10" type="ORF">DS2_03815</name>
</gene>
<comment type="similarity">
    <text evidence="2 8">Belongs to the MreD family.</text>
</comment>
<comment type="function">
    <text evidence="8">Involved in formation of the rod shape of the cell. May also contribute to regulation of formation of penicillin-binding proteins.</text>
</comment>
<feature type="transmembrane region" description="Helical" evidence="9">
    <location>
        <begin position="96"/>
        <end position="118"/>
    </location>
</feature>
<feature type="transmembrane region" description="Helical" evidence="9">
    <location>
        <begin position="53"/>
        <end position="84"/>
    </location>
</feature>
<dbReference type="GO" id="GO:0008360">
    <property type="term" value="P:regulation of cell shape"/>
    <property type="evidence" value="ECO:0007669"/>
    <property type="project" value="UniProtKB-UniRule"/>
</dbReference>
<dbReference type="OrthoDB" id="6647425at2"/>